<evidence type="ECO:0000256" key="15">
    <source>
        <dbReference type="SAM" id="Phobius"/>
    </source>
</evidence>
<dbReference type="NCBIfam" id="TIGR02120">
    <property type="entry name" value="GspF"/>
    <property type="match status" value="1"/>
</dbReference>
<dbReference type="InterPro" id="IPR011850">
    <property type="entry name" value="T2SS_GspF"/>
</dbReference>
<evidence type="ECO:0000256" key="6">
    <source>
        <dbReference type="ARBA" id="ARBA00022519"/>
    </source>
</evidence>
<evidence type="ECO:0000256" key="8">
    <source>
        <dbReference type="ARBA" id="ARBA00022723"/>
    </source>
</evidence>
<evidence type="ECO:0000256" key="5">
    <source>
        <dbReference type="ARBA" id="ARBA00022475"/>
    </source>
</evidence>
<evidence type="ECO:0000256" key="4">
    <source>
        <dbReference type="ARBA" id="ARBA00022448"/>
    </source>
</evidence>
<evidence type="ECO:0000256" key="3">
    <source>
        <dbReference type="ARBA" id="ARBA00005745"/>
    </source>
</evidence>
<proteinExistence type="inferred from homology"/>
<dbReference type="Pfam" id="PF00482">
    <property type="entry name" value="T2SSF"/>
    <property type="match status" value="2"/>
</dbReference>
<feature type="transmembrane region" description="Helical" evidence="15">
    <location>
        <begin position="370"/>
        <end position="391"/>
    </location>
</feature>
<keyword evidence="6" id="KW-0997">Cell inner membrane</keyword>
<reference evidence="18 20" key="2">
    <citation type="submission" date="2020-02" db="EMBL/GenBank/DDBJ databases">
        <title>Genome sequence of Parvularcula flava strain NH6-79.</title>
        <authorList>
            <person name="Abdul Karim M.H."/>
            <person name="Lam M.Q."/>
            <person name="Chen S.J."/>
            <person name="Yahya A."/>
            <person name="Shahir S."/>
            <person name="Shamsir M.S."/>
            <person name="Chong C.S."/>
        </authorList>
    </citation>
    <scope>NUCLEOTIDE SEQUENCE [LARGE SCALE GENOMIC DNA]</scope>
    <source>
        <strain evidence="18 20">NH6-79</strain>
    </source>
</reference>
<keyword evidence="11 15" id="KW-1133">Transmembrane helix</keyword>
<evidence type="ECO:0000259" key="16">
    <source>
        <dbReference type="Pfam" id="PF00482"/>
    </source>
</evidence>
<keyword evidence="12 15" id="KW-0472">Membrane</keyword>
<protein>
    <recommendedName>
        <fullName evidence="13">General secretion pathway protein F</fullName>
    </recommendedName>
</protein>
<reference evidence="17" key="1">
    <citation type="journal article" date="2014" name="Int. J. Syst. Evol. Microbiol.">
        <title>Complete genome sequence of Corynebacterium casei LMG S-19264T (=DSM 44701T), isolated from a smear-ripened cheese.</title>
        <authorList>
            <consortium name="US DOE Joint Genome Institute (JGI-PGF)"/>
            <person name="Walter F."/>
            <person name="Albersmeier A."/>
            <person name="Kalinowski J."/>
            <person name="Ruckert C."/>
        </authorList>
    </citation>
    <scope>NUCLEOTIDE SEQUENCE</scope>
    <source>
        <strain evidence="17">CGMCC 1.14984</strain>
    </source>
</reference>
<evidence type="ECO:0000256" key="1">
    <source>
        <dbReference type="ARBA" id="ARBA00002684"/>
    </source>
</evidence>
<comment type="subcellular location">
    <subcellularLocation>
        <location evidence="2 14">Cell inner membrane</location>
        <topology evidence="2 14">Multi-pass membrane protein</topology>
    </subcellularLocation>
</comment>
<dbReference type="GO" id="GO:0015628">
    <property type="term" value="P:protein secretion by the type II secretion system"/>
    <property type="evidence" value="ECO:0007669"/>
    <property type="project" value="InterPro"/>
</dbReference>
<dbReference type="PROSITE" id="PS00874">
    <property type="entry name" value="T2SP_F"/>
    <property type="match status" value="1"/>
</dbReference>
<dbReference type="GO" id="GO:0005886">
    <property type="term" value="C:plasma membrane"/>
    <property type="evidence" value="ECO:0007669"/>
    <property type="project" value="UniProtKB-SubCell"/>
</dbReference>
<comment type="function">
    <text evidence="1">Component of the type II secretion system inner membrane complex required for the energy-dependent secretion of extracellular factors such as proteases and toxins from the periplasm.</text>
</comment>
<evidence type="ECO:0000256" key="12">
    <source>
        <dbReference type="ARBA" id="ARBA00023136"/>
    </source>
</evidence>
<keyword evidence="5" id="KW-1003">Cell membrane</keyword>
<feature type="transmembrane region" description="Helical" evidence="15">
    <location>
        <begin position="206"/>
        <end position="233"/>
    </location>
</feature>
<evidence type="ECO:0000256" key="11">
    <source>
        <dbReference type="ARBA" id="ARBA00022989"/>
    </source>
</evidence>
<dbReference type="Proteomes" id="UP000818603">
    <property type="component" value="Unassembled WGS sequence"/>
</dbReference>
<comment type="similarity">
    <text evidence="3 14">Belongs to the GSP F family.</text>
</comment>
<keyword evidence="8" id="KW-0479">Metal-binding</keyword>
<keyword evidence="9" id="KW-0106">Calcium</keyword>
<dbReference type="InterPro" id="IPR018076">
    <property type="entry name" value="T2SS_GspF_dom"/>
</dbReference>
<dbReference type="AlphaFoldDB" id="A0A8J3EQ07"/>
<evidence type="ECO:0000313" key="17">
    <source>
        <dbReference type="EMBL" id="GGI00394.1"/>
    </source>
</evidence>
<feature type="domain" description="Type II secretion system protein GspF" evidence="16">
    <location>
        <begin position="269"/>
        <end position="389"/>
    </location>
</feature>
<keyword evidence="10" id="KW-0653">Protein transport</keyword>
<evidence type="ECO:0000256" key="2">
    <source>
        <dbReference type="ARBA" id="ARBA00004429"/>
    </source>
</evidence>
<reference evidence="17" key="3">
    <citation type="submission" date="2020-09" db="EMBL/GenBank/DDBJ databases">
        <authorList>
            <person name="Sun Q."/>
            <person name="Zhou Y."/>
        </authorList>
    </citation>
    <scope>NUCLEOTIDE SEQUENCE</scope>
    <source>
        <strain evidence="17">CGMCC 1.14984</strain>
    </source>
</reference>
<dbReference type="GO" id="GO:0046872">
    <property type="term" value="F:metal ion binding"/>
    <property type="evidence" value="ECO:0007669"/>
    <property type="project" value="UniProtKB-KW"/>
</dbReference>
<dbReference type="Gene3D" id="1.20.81.30">
    <property type="entry name" value="Type II secretion system (T2SS), domain F"/>
    <property type="match status" value="2"/>
</dbReference>
<keyword evidence="20" id="KW-1185">Reference proteome</keyword>
<dbReference type="GO" id="GO:0015627">
    <property type="term" value="C:type II protein secretion system complex"/>
    <property type="evidence" value="ECO:0007669"/>
    <property type="project" value="InterPro"/>
</dbReference>
<accession>A0A8J3EQ07</accession>
<evidence type="ECO:0000313" key="19">
    <source>
        <dbReference type="Proteomes" id="UP000621856"/>
    </source>
</evidence>
<dbReference type="Proteomes" id="UP000621856">
    <property type="component" value="Unassembled WGS sequence"/>
</dbReference>
<dbReference type="EMBL" id="VCJR02000003">
    <property type="protein sequence ID" value="NHK29073.1"/>
    <property type="molecule type" value="Genomic_DNA"/>
</dbReference>
<evidence type="ECO:0000313" key="18">
    <source>
        <dbReference type="EMBL" id="NHK29073.1"/>
    </source>
</evidence>
<feature type="domain" description="Type II secretion system protein GspF" evidence="16">
    <location>
        <begin position="67"/>
        <end position="187"/>
    </location>
</feature>
<evidence type="ECO:0000256" key="7">
    <source>
        <dbReference type="ARBA" id="ARBA00022692"/>
    </source>
</evidence>
<keyword evidence="7 14" id="KW-0812">Transmembrane</keyword>
<dbReference type="PRINTS" id="PR00812">
    <property type="entry name" value="BCTERIALGSPF"/>
</dbReference>
<dbReference type="PANTHER" id="PTHR30012">
    <property type="entry name" value="GENERAL SECRETION PATHWAY PROTEIN"/>
    <property type="match status" value="1"/>
</dbReference>
<dbReference type="FunFam" id="1.20.81.30:FF:000001">
    <property type="entry name" value="Type II secretion system protein F"/>
    <property type="match status" value="2"/>
</dbReference>
<evidence type="ECO:0000256" key="10">
    <source>
        <dbReference type="ARBA" id="ARBA00022927"/>
    </source>
</evidence>
<dbReference type="InterPro" id="IPR001992">
    <property type="entry name" value="T2SS_GspF/T4SS_PilC_CS"/>
</dbReference>
<dbReference type="RefSeq" id="WP_155141735.1">
    <property type="nucleotide sequence ID" value="NZ_BMGZ01000003.1"/>
</dbReference>
<feature type="transmembrane region" description="Helical" evidence="15">
    <location>
        <begin position="164"/>
        <end position="186"/>
    </location>
</feature>
<name>A0A8J3EQ07_9PROT</name>
<evidence type="ECO:0000313" key="20">
    <source>
        <dbReference type="Proteomes" id="UP000818603"/>
    </source>
</evidence>
<evidence type="ECO:0000256" key="9">
    <source>
        <dbReference type="ARBA" id="ARBA00022837"/>
    </source>
</evidence>
<keyword evidence="4 14" id="KW-0813">Transport</keyword>
<evidence type="ECO:0000256" key="13">
    <source>
        <dbReference type="ARBA" id="ARBA00030750"/>
    </source>
</evidence>
<dbReference type="EMBL" id="BMGZ01000003">
    <property type="protein sequence ID" value="GGI00394.1"/>
    <property type="molecule type" value="Genomic_DNA"/>
</dbReference>
<dbReference type="InterPro" id="IPR003004">
    <property type="entry name" value="GspF/PilC"/>
</dbReference>
<dbReference type="InterPro" id="IPR042094">
    <property type="entry name" value="T2SS_GspF_sf"/>
</dbReference>
<gene>
    <name evidence="17" type="primary">pulF</name>
    <name evidence="18" type="synonym">gspF</name>
    <name evidence="18" type="ORF">FF098_014210</name>
    <name evidence="17" type="ORF">GCM10011355_28580</name>
</gene>
<comment type="caution">
    <text evidence="17">The sequence shown here is derived from an EMBL/GenBank/DDBJ whole genome shotgun (WGS) entry which is preliminary data.</text>
</comment>
<evidence type="ECO:0000256" key="14">
    <source>
        <dbReference type="RuleBase" id="RU003923"/>
    </source>
</evidence>
<organism evidence="17 19">
    <name type="scientific">Aquisalinus luteolus</name>
    <dbReference type="NCBI Taxonomy" id="1566827"/>
    <lineage>
        <taxon>Bacteria</taxon>
        <taxon>Pseudomonadati</taxon>
        <taxon>Pseudomonadota</taxon>
        <taxon>Alphaproteobacteria</taxon>
        <taxon>Parvularculales</taxon>
        <taxon>Parvularculaceae</taxon>
        <taxon>Aquisalinus</taxon>
    </lineage>
</organism>
<sequence>MAAFQYEALDQSGRKKKGILSADSLRVARRELRDAGLTPLKIETSAADTTSGQRQRPLSSSDVVMLTRQAATLIETATPVEEALNAVAAQMDKPRATLLAIRSRVMEGWRLSDALGEHPKSFSPLYRAIIAAGETSGDLGRVMSRLADMLEKNRAMAMKALTALIYPAVLMLVAIGVVTGLMIFVVPKIVEQFDTLGAQLPLITRIVIGLSAFLESWGLVLLGLIVLASLGLWQGLRLAAFRLAFDRLVLRLPIIGKLSRGLDAARFGRTLSTLFASGAPLLECLQAARKTVVNTELRARLGETLTAVSEGASLSAGLRKAGAFDPMMVYMVAAGERSGTLPAMLDRTASHMEAQFDNSTTLALRLLEPVIIVFMGLIVLAIVLAILVPILQLNTLAAA</sequence>
<dbReference type="PANTHER" id="PTHR30012:SF0">
    <property type="entry name" value="TYPE II SECRETION SYSTEM PROTEIN F-RELATED"/>
    <property type="match status" value="1"/>
</dbReference>